<gene>
    <name evidence="1" type="ORF">KDAU_39230</name>
</gene>
<reference evidence="2" key="1">
    <citation type="submission" date="2018-12" db="EMBL/GenBank/DDBJ databases">
        <title>Tengunoibacter tsumagoiensis gen. nov., sp. nov., Dictyobacter kobayashii sp. nov., D. alpinus sp. nov., and D. joshuensis sp. nov. and description of Dictyobacteraceae fam. nov. within the order Ktedonobacterales isolated from Tengu-no-mugimeshi.</title>
        <authorList>
            <person name="Wang C.M."/>
            <person name="Zheng Y."/>
            <person name="Sakai Y."/>
            <person name="Toyoda A."/>
            <person name="Minakuchi Y."/>
            <person name="Abe K."/>
            <person name="Yokota A."/>
            <person name="Yabe S."/>
        </authorList>
    </citation>
    <scope>NUCLEOTIDE SEQUENCE [LARGE SCALE GENOMIC DNA]</scope>
    <source>
        <strain evidence="2">S-27</strain>
    </source>
</reference>
<evidence type="ECO:0000313" key="2">
    <source>
        <dbReference type="Proteomes" id="UP000287224"/>
    </source>
</evidence>
<name>A0A401ZIC8_9CHLR</name>
<accession>A0A401ZIC8</accession>
<proteinExistence type="predicted"/>
<comment type="caution">
    <text evidence="1">The sequence shown here is derived from an EMBL/GenBank/DDBJ whole genome shotgun (WGS) entry which is preliminary data.</text>
</comment>
<organism evidence="1 2">
    <name type="scientific">Dictyobacter aurantiacus</name>
    <dbReference type="NCBI Taxonomy" id="1936993"/>
    <lineage>
        <taxon>Bacteria</taxon>
        <taxon>Bacillati</taxon>
        <taxon>Chloroflexota</taxon>
        <taxon>Ktedonobacteria</taxon>
        <taxon>Ktedonobacterales</taxon>
        <taxon>Dictyobacteraceae</taxon>
        <taxon>Dictyobacter</taxon>
    </lineage>
</organism>
<protein>
    <submittedName>
        <fullName evidence="1">Uncharacterized protein</fullName>
    </submittedName>
</protein>
<dbReference type="AlphaFoldDB" id="A0A401ZIC8"/>
<dbReference type="EMBL" id="BIFQ01000001">
    <property type="protein sequence ID" value="GCE06594.1"/>
    <property type="molecule type" value="Genomic_DNA"/>
</dbReference>
<keyword evidence="2" id="KW-1185">Reference proteome</keyword>
<evidence type="ECO:0000313" key="1">
    <source>
        <dbReference type="EMBL" id="GCE06594.1"/>
    </source>
</evidence>
<sequence>MKTALRFEGECGGWLTLKNEEFADTVMIGRYSLSSVQPPRPQEYLLYILYDTRYIR</sequence>
<dbReference type="Proteomes" id="UP000287224">
    <property type="component" value="Unassembled WGS sequence"/>
</dbReference>